<dbReference type="Pfam" id="PF11233">
    <property type="entry name" value="DUF3035"/>
    <property type="match status" value="1"/>
</dbReference>
<feature type="signal peptide" evidence="1">
    <location>
        <begin position="1"/>
        <end position="20"/>
    </location>
</feature>
<dbReference type="InterPro" id="IPR021395">
    <property type="entry name" value="DUF3035"/>
</dbReference>
<name>A0A6I6LFS1_9SPHN</name>
<organism evidence="2 3">
    <name type="scientific">Sphingorhabdus lacus</name>
    <dbReference type="NCBI Taxonomy" id="392610"/>
    <lineage>
        <taxon>Bacteria</taxon>
        <taxon>Pseudomonadati</taxon>
        <taxon>Pseudomonadota</taxon>
        <taxon>Alphaproteobacteria</taxon>
        <taxon>Sphingomonadales</taxon>
        <taxon>Sphingomonadaceae</taxon>
        <taxon>Sphingorhabdus</taxon>
    </lineage>
</organism>
<dbReference type="RefSeq" id="WP_158901184.1">
    <property type="nucleotide sequence ID" value="NZ_CP035733.1"/>
</dbReference>
<evidence type="ECO:0000256" key="1">
    <source>
        <dbReference type="SAM" id="SignalP"/>
    </source>
</evidence>
<evidence type="ECO:0000313" key="3">
    <source>
        <dbReference type="Proteomes" id="UP000428803"/>
    </source>
</evidence>
<dbReference type="OrthoDB" id="8478256at2"/>
<gene>
    <name evidence="2" type="ORF">EUU25_11720</name>
</gene>
<dbReference type="PROSITE" id="PS51257">
    <property type="entry name" value="PROKAR_LIPOPROTEIN"/>
    <property type="match status" value="1"/>
</dbReference>
<dbReference type="KEGG" id="slaa:EUU25_11720"/>
<keyword evidence="1" id="KW-0732">Signal</keyword>
<keyword evidence="3" id="KW-1185">Reference proteome</keyword>
<dbReference type="AlphaFoldDB" id="A0A6I6LFS1"/>
<feature type="chain" id="PRO_5026208692" evidence="1">
    <location>
        <begin position="21"/>
        <end position="83"/>
    </location>
</feature>
<dbReference type="EMBL" id="CP035733">
    <property type="protein sequence ID" value="QGY81222.1"/>
    <property type="molecule type" value="Genomic_DNA"/>
</dbReference>
<accession>A0A6I6LFS1</accession>
<protein>
    <submittedName>
        <fullName evidence="2">DUF3035 domain-containing protein</fullName>
    </submittedName>
</protein>
<proteinExistence type="predicted"/>
<dbReference type="Proteomes" id="UP000428803">
    <property type="component" value="Chromosome"/>
</dbReference>
<sequence length="83" mass="8828">MKRKLILTVVAFALTTLSGCGSTGILDRQRPDEFAVTRSKPIEVPATFTLPAPTPDAPRPQDGDIKEQVLDALFGGTAPAPRP</sequence>
<reference evidence="3" key="1">
    <citation type="submission" date="2019-01" db="EMBL/GenBank/DDBJ databases">
        <title>Sphingorhabdus lacus sp.nov., isolated from an oligotrophic freshwater lake.</title>
        <authorList>
            <person name="Park M."/>
        </authorList>
    </citation>
    <scope>NUCLEOTIDE SEQUENCE [LARGE SCALE GENOMIC DNA]</scope>
    <source>
        <strain evidence="3">IMCC1753</strain>
    </source>
</reference>
<evidence type="ECO:0000313" key="2">
    <source>
        <dbReference type="EMBL" id="QGY81222.1"/>
    </source>
</evidence>